<comment type="subcellular location">
    <subcellularLocation>
        <location evidence="6">Cell membrane</location>
        <topology evidence="6">Multi-pass membrane protein</topology>
    </subcellularLocation>
    <subcellularLocation>
        <location evidence="1">Membrane</location>
        <topology evidence="1">Multi-pass membrane protein</topology>
    </subcellularLocation>
</comment>
<evidence type="ECO:0000256" key="3">
    <source>
        <dbReference type="ARBA" id="ARBA00022989"/>
    </source>
</evidence>
<dbReference type="GO" id="GO:0046677">
    <property type="term" value="P:response to antibiotic"/>
    <property type="evidence" value="ECO:0007669"/>
    <property type="project" value="UniProtKB-KW"/>
</dbReference>
<evidence type="ECO:0000256" key="6">
    <source>
        <dbReference type="RuleBase" id="RU361157"/>
    </source>
</evidence>
<comment type="similarity">
    <text evidence="6">Belongs to the ABC-2 integral membrane protein family.</text>
</comment>
<evidence type="ECO:0000256" key="5">
    <source>
        <dbReference type="ARBA" id="ARBA00023251"/>
    </source>
</evidence>
<dbReference type="InterPro" id="IPR047817">
    <property type="entry name" value="ABC2_TM_bact-type"/>
</dbReference>
<dbReference type="PANTHER" id="PTHR43229">
    <property type="entry name" value="NODULATION PROTEIN J"/>
    <property type="match status" value="1"/>
</dbReference>
<feature type="transmembrane region" description="Helical" evidence="6">
    <location>
        <begin position="164"/>
        <end position="186"/>
    </location>
</feature>
<accession>A0A7X0IER0</accession>
<dbReference type="AlphaFoldDB" id="A0A7X0IER0"/>
<reference evidence="9 10" key="1">
    <citation type="submission" date="2020-08" db="EMBL/GenBank/DDBJ databases">
        <title>Sequencing the genomes of 1000 actinobacteria strains.</title>
        <authorList>
            <person name="Klenk H.-P."/>
        </authorList>
    </citation>
    <scope>NUCLEOTIDE SEQUENCE [LARGE SCALE GENOMIC DNA]</scope>
    <source>
        <strain evidence="9 10">DSM 44936</strain>
    </source>
</reference>
<evidence type="ECO:0000256" key="2">
    <source>
        <dbReference type="ARBA" id="ARBA00022692"/>
    </source>
</evidence>
<gene>
    <name evidence="9" type="ORF">BJ992_003288</name>
</gene>
<keyword evidence="4 6" id="KW-0472">Membrane</keyword>
<evidence type="ECO:0000313" key="10">
    <source>
        <dbReference type="Proteomes" id="UP000555564"/>
    </source>
</evidence>
<dbReference type="GO" id="GO:0140359">
    <property type="term" value="F:ABC-type transporter activity"/>
    <property type="evidence" value="ECO:0007669"/>
    <property type="project" value="InterPro"/>
</dbReference>
<keyword evidence="5" id="KW-0046">Antibiotic resistance</keyword>
<dbReference type="PRINTS" id="PR00164">
    <property type="entry name" value="ABC2TRNSPORT"/>
</dbReference>
<feature type="domain" description="ABC transmembrane type-2" evidence="8">
    <location>
        <begin position="49"/>
        <end position="276"/>
    </location>
</feature>
<keyword evidence="3 6" id="KW-1133">Transmembrane helix</keyword>
<feature type="transmembrane region" description="Helical" evidence="6">
    <location>
        <begin position="251"/>
        <end position="273"/>
    </location>
</feature>
<comment type="caution">
    <text evidence="9">The sequence shown here is derived from an EMBL/GenBank/DDBJ whole genome shotgun (WGS) entry which is preliminary data.</text>
</comment>
<dbReference type="InterPro" id="IPR000412">
    <property type="entry name" value="ABC_2_transport"/>
</dbReference>
<evidence type="ECO:0000256" key="7">
    <source>
        <dbReference type="SAM" id="MobiDB-lite"/>
    </source>
</evidence>
<dbReference type="PROSITE" id="PS51012">
    <property type="entry name" value="ABC_TM2"/>
    <property type="match status" value="1"/>
</dbReference>
<dbReference type="InterPro" id="IPR013525">
    <property type="entry name" value="ABC2_TM"/>
</dbReference>
<keyword evidence="2 6" id="KW-0812">Transmembrane</keyword>
<dbReference type="InterPro" id="IPR051784">
    <property type="entry name" value="Nod_factor_ABC_transporter"/>
</dbReference>
<dbReference type="GO" id="GO:0043190">
    <property type="term" value="C:ATP-binding cassette (ABC) transporter complex"/>
    <property type="evidence" value="ECO:0007669"/>
    <property type="project" value="InterPro"/>
</dbReference>
<keyword evidence="6" id="KW-1003">Cell membrane</keyword>
<evidence type="ECO:0000256" key="1">
    <source>
        <dbReference type="ARBA" id="ARBA00004141"/>
    </source>
</evidence>
<dbReference type="PIRSF" id="PIRSF006648">
    <property type="entry name" value="DrrB"/>
    <property type="match status" value="1"/>
</dbReference>
<feature type="transmembrane region" description="Helical" evidence="6">
    <location>
        <begin position="193"/>
        <end position="215"/>
    </location>
</feature>
<evidence type="ECO:0000256" key="4">
    <source>
        <dbReference type="ARBA" id="ARBA00023136"/>
    </source>
</evidence>
<feature type="transmembrane region" description="Helical" evidence="6">
    <location>
        <begin position="55"/>
        <end position="75"/>
    </location>
</feature>
<evidence type="ECO:0000259" key="8">
    <source>
        <dbReference type="PROSITE" id="PS51012"/>
    </source>
</evidence>
<protein>
    <recommendedName>
        <fullName evidence="6">Transport permease protein</fullName>
    </recommendedName>
</protein>
<keyword evidence="10" id="KW-1185">Reference proteome</keyword>
<feature type="transmembrane region" description="Helical" evidence="6">
    <location>
        <begin position="129"/>
        <end position="158"/>
    </location>
</feature>
<dbReference type="RefSeq" id="WP_246496669.1">
    <property type="nucleotide sequence ID" value="NZ_BAAALO010000090.1"/>
</dbReference>
<dbReference type="Proteomes" id="UP000555564">
    <property type="component" value="Unassembled WGS sequence"/>
</dbReference>
<sequence>MATTAAGATAGNGGDAPMAGEPGERGISRRSSVAVLERHLVLHRRLWRASAASSFLMPLMIVAGFGLGVGGYIGQVQGVDYLAWIVPGVLASTAFQVAVGETTWPVFGDFKWVRAYHAMRATPVRVADIVAGGLLFVLLRVVSSVLIVCAVTAAFGALRSPWALLTPLVCGLVGLAAAAPTTAFAATVSHDSYFVLLFRFGVVPAMLFGGVFFPVEQLPAVARPVAYVSPLWHGVELQRAATLGAAPHWPVAVHVAYLLAVTAAGTFLALRAFRRRLQD</sequence>
<organism evidence="9 10">
    <name type="scientific">Sphaerisporangium rubeum</name>
    <dbReference type="NCBI Taxonomy" id="321317"/>
    <lineage>
        <taxon>Bacteria</taxon>
        <taxon>Bacillati</taxon>
        <taxon>Actinomycetota</taxon>
        <taxon>Actinomycetes</taxon>
        <taxon>Streptosporangiales</taxon>
        <taxon>Streptosporangiaceae</taxon>
        <taxon>Sphaerisporangium</taxon>
    </lineage>
</organism>
<dbReference type="PANTHER" id="PTHR43229:SF2">
    <property type="entry name" value="NODULATION PROTEIN J"/>
    <property type="match status" value="1"/>
</dbReference>
<feature type="region of interest" description="Disordered" evidence="7">
    <location>
        <begin position="1"/>
        <end position="26"/>
    </location>
</feature>
<dbReference type="EMBL" id="JACHIU010000001">
    <property type="protein sequence ID" value="MBB6473857.1"/>
    <property type="molecule type" value="Genomic_DNA"/>
</dbReference>
<keyword evidence="6" id="KW-0813">Transport</keyword>
<proteinExistence type="inferred from homology"/>
<dbReference type="Pfam" id="PF01061">
    <property type="entry name" value="ABC2_membrane"/>
    <property type="match status" value="1"/>
</dbReference>
<evidence type="ECO:0000313" key="9">
    <source>
        <dbReference type="EMBL" id="MBB6473857.1"/>
    </source>
</evidence>
<name>A0A7X0IER0_9ACTN</name>
<feature type="transmembrane region" description="Helical" evidence="6">
    <location>
        <begin position="81"/>
        <end position="108"/>
    </location>
</feature>